<dbReference type="GO" id="GO:0005886">
    <property type="term" value="C:plasma membrane"/>
    <property type="evidence" value="ECO:0007669"/>
    <property type="project" value="UniProtKB-SubCell"/>
</dbReference>
<evidence type="ECO:0000256" key="5">
    <source>
        <dbReference type="ARBA" id="ARBA00023136"/>
    </source>
</evidence>
<dbReference type="Proteomes" id="UP000192288">
    <property type="component" value="Unassembled WGS sequence"/>
</dbReference>
<evidence type="ECO:0000256" key="2">
    <source>
        <dbReference type="ARBA" id="ARBA00022475"/>
    </source>
</evidence>
<dbReference type="GeneID" id="64344187"/>
<keyword evidence="4 6" id="KW-1133">Transmembrane helix</keyword>
<name>A0A1X0VG65_LEUPS</name>
<dbReference type="STRING" id="33968.BMS77_02990"/>
<sequence length="286" mass="32656">MNNKIKQTWRVIDARFKLSTLGELFSRSQIGYVGPTFAYYALLTVFPILMGAAMIVSFTSFSTADLLTAMRNMLPKNIENIVIPIMQSVLASKSASLLSFTVIFTIWSISRVIAVFRKSFNAIADVDERFNNMLTRLFSFLWLLVIIAAFALLMIGSNVLTIAMQHLPHTQWTSFLQHQTRWFIWLGMWLALTMMNFLLPTKDARAPLRFVVIGSFIELLMLNALNKGFTIYAKIAIGKYDFYQSVSSMIVLLIWLNLIATILVLGYVIIKWIAEIKWGKDLVSRQ</sequence>
<evidence type="ECO:0000256" key="6">
    <source>
        <dbReference type="SAM" id="Phobius"/>
    </source>
</evidence>
<dbReference type="KEGG" id="lpse:FGL85_04890"/>
<gene>
    <name evidence="8" type="ORF">BMR96_00335</name>
    <name evidence="9" type="ORF">FGL85_04890</name>
    <name evidence="7" type="ORF">P1N92_00885</name>
</gene>
<keyword evidence="5 6" id="KW-0472">Membrane</keyword>
<dbReference type="InterPro" id="IPR017039">
    <property type="entry name" value="Virul_fac_BrkB"/>
</dbReference>
<evidence type="ECO:0000256" key="4">
    <source>
        <dbReference type="ARBA" id="ARBA00022989"/>
    </source>
</evidence>
<dbReference type="RefSeq" id="WP_010291429.1">
    <property type="nucleotide sequence ID" value="NZ_CAXLKH010000001.1"/>
</dbReference>
<evidence type="ECO:0000313" key="11">
    <source>
        <dbReference type="Proteomes" id="UP000321296"/>
    </source>
</evidence>
<evidence type="ECO:0000313" key="8">
    <source>
        <dbReference type="EMBL" id="ORI98735.1"/>
    </source>
</evidence>
<evidence type="ECO:0000256" key="3">
    <source>
        <dbReference type="ARBA" id="ARBA00022692"/>
    </source>
</evidence>
<protein>
    <submittedName>
        <fullName evidence="7">YihY/virulence factor BrkB family protein</fullName>
    </submittedName>
</protein>
<feature type="transmembrane region" description="Helical" evidence="6">
    <location>
        <begin position="206"/>
        <end position="225"/>
    </location>
</feature>
<dbReference type="Pfam" id="PF03631">
    <property type="entry name" value="Virul_fac_BrkB"/>
    <property type="match status" value="1"/>
</dbReference>
<feature type="transmembrane region" description="Helical" evidence="6">
    <location>
        <begin position="245"/>
        <end position="270"/>
    </location>
</feature>
<comment type="subcellular location">
    <subcellularLocation>
        <location evidence="1">Cell membrane</location>
        <topology evidence="1">Multi-pass membrane protein</topology>
    </subcellularLocation>
</comment>
<feature type="transmembrane region" description="Helical" evidence="6">
    <location>
        <begin position="137"/>
        <end position="162"/>
    </location>
</feature>
<evidence type="ECO:0000313" key="10">
    <source>
        <dbReference type="Proteomes" id="UP000192288"/>
    </source>
</evidence>
<dbReference type="PIRSF" id="PIRSF035875">
    <property type="entry name" value="RNase_BN"/>
    <property type="match status" value="1"/>
</dbReference>
<proteinExistence type="predicted"/>
<feature type="transmembrane region" description="Helical" evidence="6">
    <location>
        <begin position="182"/>
        <end position="199"/>
    </location>
</feature>
<keyword evidence="3 6" id="KW-0812">Transmembrane</keyword>
<evidence type="ECO:0000313" key="7">
    <source>
        <dbReference type="EMBL" id="MDG9732672.1"/>
    </source>
</evidence>
<dbReference type="PANTHER" id="PTHR30213:SF0">
    <property type="entry name" value="UPF0761 MEMBRANE PROTEIN YIHY"/>
    <property type="match status" value="1"/>
</dbReference>
<reference evidence="7 12" key="3">
    <citation type="submission" date="2023-02" db="EMBL/GenBank/DDBJ databases">
        <title>Antimicrobial susceptibility testing and tentative epidemiological cut-off values for Lactobacillaceae family species intended for ingestion.</title>
        <authorList>
            <person name="Noehr-Meldgaard K."/>
            <person name="Struve C."/>
            <person name="Ingmer H."/>
            <person name="Koza A."/>
            <person name="Al-Nakeeb K."/>
            <person name="Agersoe Y."/>
        </authorList>
    </citation>
    <scope>NUCLEOTIDE SEQUENCE [LARGE SCALE GENOMIC DNA]</scope>
    <source>
        <strain evidence="7 12">DSM 20193</strain>
    </source>
</reference>
<dbReference type="AlphaFoldDB" id="A0A1X0VG65"/>
<dbReference type="Proteomes" id="UP001529201">
    <property type="component" value="Unassembled WGS sequence"/>
</dbReference>
<evidence type="ECO:0000256" key="1">
    <source>
        <dbReference type="ARBA" id="ARBA00004651"/>
    </source>
</evidence>
<reference evidence="8 10" key="1">
    <citation type="journal article" date="2017" name="Front. Microbiol.">
        <title>Genomic Characterization of Dairy Associated Leuconostoc Species and Diversity of Leuconostocs in Undefined Mixed Mesophilic Starter Cultures.</title>
        <authorList>
            <person name="Frantzen C.A."/>
            <person name="Kot W."/>
            <person name="Pedersen T.B."/>
            <person name="Ardo Y.M."/>
            <person name="Broadbent J.R."/>
            <person name="Neve H."/>
            <person name="Hansen L.H."/>
            <person name="Dal Bello F."/>
            <person name="Ostlie H.M."/>
            <person name="Kleppen H.P."/>
            <person name="Vogensen F.K."/>
            <person name="Holo H."/>
        </authorList>
    </citation>
    <scope>NUCLEOTIDE SEQUENCE [LARGE SCALE GENOMIC DNA]</scope>
    <source>
        <strain evidence="8 10">LMGCF08</strain>
    </source>
</reference>
<dbReference type="eggNOG" id="COG1295">
    <property type="taxonomic scope" value="Bacteria"/>
</dbReference>
<evidence type="ECO:0000313" key="9">
    <source>
        <dbReference type="EMBL" id="QEA41871.1"/>
    </source>
</evidence>
<feature type="transmembrane region" description="Helical" evidence="6">
    <location>
        <begin position="95"/>
        <end position="116"/>
    </location>
</feature>
<reference evidence="9 11" key="2">
    <citation type="submission" date="2019-06" db="EMBL/GenBank/DDBJ databases">
        <title>Genome analyses of bacteria isolated from kimchi.</title>
        <authorList>
            <person name="Lee S."/>
            <person name="Ahn S."/>
            <person name="Roh S."/>
        </authorList>
    </citation>
    <scope>NUCLEOTIDE SEQUENCE [LARGE SCALE GENOMIC DNA]</scope>
    <source>
        <strain evidence="9 11">CBA3630</strain>
    </source>
</reference>
<dbReference type="EMBL" id="MPLS01000001">
    <property type="protein sequence ID" value="ORI98735.1"/>
    <property type="molecule type" value="Genomic_DNA"/>
</dbReference>
<keyword evidence="12" id="KW-1185">Reference proteome</keyword>
<dbReference type="PANTHER" id="PTHR30213">
    <property type="entry name" value="INNER MEMBRANE PROTEIN YHJD"/>
    <property type="match status" value="1"/>
</dbReference>
<keyword evidence="2" id="KW-1003">Cell membrane</keyword>
<accession>A0A1X0VG65</accession>
<dbReference type="Proteomes" id="UP000321296">
    <property type="component" value="Chromosome"/>
</dbReference>
<dbReference type="EMBL" id="CP042383">
    <property type="protein sequence ID" value="QEA41871.1"/>
    <property type="molecule type" value="Genomic_DNA"/>
</dbReference>
<feature type="transmembrane region" description="Helical" evidence="6">
    <location>
        <begin position="37"/>
        <end position="61"/>
    </location>
</feature>
<organism evidence="8 10">
    <name type="scientific">Leuconostoc pseudomesenteroides</name>
    <dbReference type="NCBI Taxonomy" id="33968"/>
    <lineage>
        <taxon>Bacteria</taxon>
        <taxon>Bacillati</taxon>
        <taxon>Bacillota</taxon>
        <taxon>Bacilli</taxon>
        <taxon>Lactobacillales</taxon>
        <taxon>Lactobacillaceae</taxon>
        <taxon>Leuconostoc</taxon>
    </lineage>
</organism>
<dbReference type="EMBL" id="JARGDN010000002">
    <property type="protein sequence ID" value="MDG9732672.1"/>
    <property type="molecule type" value="Genomic_DNA"/>
</dbReference>
<evidence type="ECO:0000313" key="12">
    <source>
        <dbReference type="Proteomes" id="UP001529201"/>
    </source>
</evidence>